<reference evidence="2" key="1">
    <citation type="submission" date="2021-12" db="EMBL/GenBank/DDBJ databases">
        <title>Discovery of the Pendulisporaceae a myxobacterial family with distinct sporulation behavior and unique specialized metabolism.</title>
        <authorList>
            <person name="Garcia R."/>
            <person name="Popoff A."/>
            <person name="Bader C.D."/>
            <person name="Loehr J."/>
            <person name="Walesch S."/>
            <person name="Walt C."/>
            <person name="Boldt J."/>
            <person name="Bunk B."/>
            <person name="Haeckl F.J.F.P.J."/>
            <person name="Gunesch A.P."/>
            <person name="Birkelbach J."/>
            <person name="Nuebel U."/>
            <person name="Pietschmann T."/>
            <person name="Bach T."/>
            <person name="Mueller R."/>
        </authorList>
    </citation>
    <scope>NUCLEOTIDE SEQUENCE</scope>
    <source>
        <strain evidence="2">MSr11367</strain>
    </source>
</reference>
<accession>A0ABZ2LF89</accession>
<organism evidence="2 3">
    <name type="scientific">Pendulispora rubella</name>
    <dbReference type="NCBI Taxonomy" id="2741070"/>
    <lineage>
        <taxon>Bacteria</taxon>
        <taxon>Pseudomonadati</taxon>
        <taxon>Myxococcota</taxon>
        <taxon>Myxococcia</taxon>
        <taxon>Myxococcales</taxon>
        <taxon>Sorangiineae</taxon>
        <taxon>Pendulisporaceae</taxon>
        <taxon>Pendulispora</taxon>
    </lineage>
</organism>
<feature type="transmembrane region" description="Helical" evidence="1">
    <location>
        <begin position="78"/>
        <end position="100"/>
    </location>
</feature>
<keyword evidence="1" id="KW-0472">Membrane</keyword>
<sequence>MMRTKAMARTNFRTVGAFALAWTCVHFHEARAADAGHPVSEKCEAPAGADASLAEMDPAQRTRFIRDRLHRDAANARLWSWGWGLGNTAAGAASFTLGVFETDRVKRTWDFIWAGAALIPPALLVLFPLSVMADSRELDGVPESTLGTCAAVARAEVLLERDAAQEESGIAWYNHALEIGINVALGVIMGYVLDDWVDNSISAGIAIGMGETQILTQPVGAIRARKRYFAGDLSSAQDARESVRWTLTPLILPHASGIVIGARF</sequence>
<dbReference type="EMBL" id="CP089983">
    <property type="protein sequence ID" value="WXB09040.1"/>
    <property type="molecule type" value="Genomic_DNA"/>
</dbReference>
<gene>
    <name evidence="2" type="ORF">LVJ94_17625</name>
</gene>
<dbReference type="RefSeq" id="WP_394838712.1">
    <property type="nucleotide sequence ID" value="NZ_CP089929.1"/>
</dbReference>
<feature type="transmembrane region" description="Helical" evidence="1">
    <location>
        <begin position="112"/>
        <end position="133"/>
    </location>
</feature>
<keyword evidence="1" id="KW-1133">Transmembrane helix</keyword>
<evidence type="ECO:0000313" key="3">
    <source>
        <dbReference type="Proteomes" id="UP001374803"/>
    </source>
</evidence>
<protein>
    <submittedName>
        <fullName evidence="2">Uncharacterized protein</fullName>
    </submittedName>
</protein>
<name>A0ABZ2LF89_9BACT</name>
<proteinExistence type="predicted"/>
<evidence type="ECO:0000313" key="2">
    <source>
        <dbReference type="EMBL" id="WXB09040.1"/>
    </source>
</evidence>
<keyword evidence="3" id="KW-1185">Reference proteome</keyword>
<dbReference type="Proteomes" id="UP001374803">
    <property type="component" value="Chromosome"/>
</dbReference>
<evidence type="ECO:0000256" key="1">
    <source>
        <dbReference type="SAM" id="Phobius"/>
    </source>
</evidence>
<keyword evidence="1" id="KW-0812">Transmembrane</keyword>